<accession>A0ABX1I5G2</accession>
<feature type="region of interest" description="Disordered" evidence="1">
    <location>
        <begin position="46"/>
        <end position="74"/>
    </location>
</feature>
<reference evidence="3 4" key="1">
    <citation type="submission" date="2020-04" db="EMBL/GenBank/DDBJ databases">
        <title>Draft Whole-Genome sequence of Marichromatium bheemlicum DSM 18632, type strain.</title>
        <authorList>
            <person name="Kyndt J.A."/>
            <person name="Meyer T.E."/>
        </authorList>
    </citation>
    <scope>NUCLEOTIDE SEQUENCE [LARGE SCALE GENOMIC DNA]</scope>
    <source>
        <strain evidence="3 4">DSM 18632</strain>
    </source>
</reference>
<dbReference type="EMBL" id="JAAXKX010000003">
    <property type="protein sequence ID" value="NKN32386.1"/>
    <property type="molecule type" value="Genomic_DNA"/>
</dbReference>
<name>A0ABX1I5G2_9GAMM</name>
<feature type="transmembrane region" description="Helical" evidence="2">
    <location>
        <begin position="7"/>
        <end position="28"/>
    </location>
</feature>
<keyword evidence="2" id="KW-1133">Transmembrane helix</keyword>
<evidence type="ECO:0000256" key="1">
    <source>
        <dbReference type="SAM" id="MobiDB-lite"/>
    </source>
</evidence>
<feature type="compositionally biased region" description="Low complexity" evidence="1">
    <location>
        <begin position="64"/>
        <end position="74"/>
    </location>
</feature>
<keyword evidence="2" id="KW-0812">Transmembrane</keyword>
<dbReference type="RefSeq" id="WP_168666807.1">
    <property type="nucleotide sequence ID" value="NZ_JAAXKX010000003.1"/>
</dbReference>
<keyword evidence="4" id="KW-1185">Reference proteome</keyword>
<keyword evidence="2" id="KW-0472">Membrane</keyword>
<comment type="caution">
    <text evidence="3">The sequence shown here is derived from an EMBL/GenBank/DDBJ whole genome shotgun (WGS) entry which is preliminary data.</text>
</comment>
<gene>
    <name evidence="3" type="ORF">HF203_04030</name>
</gene>
<evidence type="ECO:0000256" key="2">
    <source>
        <dbReference type="SAM" id="Phobius"/>
    </source>
</evidence>
<feature type="region of interest" description="Disordered" evidence="1">
    <location>
        <begin position="98"/>
        <end position="124"/>
    </location>
</feature>
<evidence type="ECO:0000313" key="4">
    <source>
        <dbReference type="Proteomes" id="UP000740754"/>
    </source>
</evidence>
<protein>
    <submittedName>
        <fullName evidence="3">Uncharacterized protein</fullName>
    </submittedName>
</protein>
<proteinExistence type="predicted"/>
<organism evidence="3 4">
    <name type="scientific">Marichromatium bheemlicum</name>
    <dbReference type="NCBI Taxonomy" id="365339"/>
    <lineage>
        <taxon>Bacteria</taxon>
        <taxon>Pseudomonadati</taxon>
        <taxon>Pseudomonadota</taxon>
        <taxon>Gammaproteobacteria</taxon>
        <taxon>Chromatiales</taxon>
        <taxon>Chromatiaceae</taxon>
        <taxon>Marichromatium</taxon>
    </lineage>
</organism>
<evidence type="ECO:0000313" key="3">
    <source>
        <dbReference type="EMBL" id="NKN32386.1"/>
    </source>
</evidence>
<dbReference type="Proteomes" id="UP000740754">
    <property type="component" value="Unassembled WGS sequence"/>
</dbReference>
<sequence length="260" mass="27770">MNSSFQWSRLALAVLLGVATGLTLWWIITPQTDLGTLDTIPHQPLPATTLVPPPQLPARDPLIQPAQPSSPATPAAAELEVLMTRYRELTEQMREMPSLDAPDAGSSDQQSPRSTDDGPVDGARSSIIDTVTARPSDPAPAPASQDPVDAICDELLAYTGRSSAQTPPDLGHLADLVDRLDQEIERQDIDPGVDFKALSGVLRTAQQMQQIAEAMQSEASKGAQADTAKLQHYSEALGEMAPTLQIPTIVTTPLGTPRDD</sequence>